<evidence type="ECO:0000313" key="2">
    <source>
        <dbReference type="EMBL" id="GFS94524.1"/>
    </source>
</evidence>
<evidence type="ECO:0000256" key="1">
    <source>
        <dbReference type="SAM" id="MobiDB-lite"/>
    </source>
</evidence>
<sequence>MEENLLACESENHSKNIVSGGIPTMASNIPAAGNLRQTDGIEVRNSILKDGSEKRIRSISPLPTEPLIDQLESYLNSRARDVKDISKTHQKLLDTFLSTHELVNRLKHEHLKPSTSEKDLMLKAVECERILGVNFLLQTTVDRCKTCEKSEFLDFLINLGRYSAVLDLNNMENVVQLLHPHFKIRDFMSELESLIEKDNGCLLKYVAKIAVVRYVQKHLNKEREIGMEELDVTRAVQDLSIPLNTEIDVIVKTLLNILEDYFCYITCNMRIVWGNESEASDFDLRATPLITPFDLSKDMKKVSEFLSYLHDPRSACEITLFKPEHETFNTGHEKFNLESLAKSMKRLTCKETEPSASGESSNLEHSSVTHQEPISNNHTKFVIKIADWMRNMSLMHNKLEWIYLASASATRGFYNEIERKSLNEFWGGCSEHLKIQQRHEFVRDLVLRIRRIDLHILQEVCVGLVEYFNEESLEDKFASTLTEFLWFPYHSQRLQKFSEADSIYLDGISSRLRDMAL</sequence>
<dbReference type="AlphaFoldDB" id="A0A8X6N535"/>
<dbReference type="Proteomes" id="UP000887013">
    <property type="component" value="Unassembled WGS sequence"/>
</dbReference>
<keyword evidence="3" id="KW-1185">Reference proteome</keyword>
<reference evidence="2" key="1">
    <citation type="submission" date="2020-08" db="EMBL/GenBank/DDBJ databases">
        <title>Multicomponent nature underlies the extraordinary mechanical properties of spider dragline silk.</title>
        <authorList>
            <person name="Kono N."/>
            <person name="Nakamura H."/>
            <person name="Mori M."/>
            <person name="Yoshida Y."/>
            <person name="Ohtoshi R."/>
            <person name="Malay A.D."/>
            <person name="Moran D.A.P."/>
            <person name="Tomita M."/>
            <person name="Numata K."/>
            <person name="Arakawa K."/>
        </authorList>
    </citation>
    <scope>NUCLEOTIDE SEQUENCE</scope>
</reference>
<protein>
    <submittedName>
        <fullName evidence="2">Uncharacterized protein</fullName>
    </submittedName>
</protein>
<feature type="compositionally biased region" description="Polar residues" evidence="1">
    <location>
        <begin position="354"/>
        <end position="371"/>
    </location>
</feature>
<comment type="caution">
    <text evidence="2">The sequence shown here is derived from an EMBL/GenBank/DDBJ whole genome shotgun (WGS) entry which is preliminary data.</text>
</comment>
<name>A0A8X6N535_NEPPI</name>
<dbReference type="EMBL" id="BMAW01100369">
    <property type="protein sequence ID" value="GFS94524.1"/>
    <property type="molecule type" value="Genomic_DNA"/>
</dbReference>
<feature type="region of interest" description="Disordered" evidence="1">
    <location>
        <begin position="351"/>
        <end position="371"/>
    </location>
</feature>
<proteinExistence type="predicted"/>
<accession>A0A8X6N535</accession>
<gene>
    <name evidence="2" type="ORF">NPIL_108671</name>
</gene>
<organism evidence="2 3">
    <name type="scientific">Nephila pilipes</name>
    <name type="common">Giant wood spider</name>
    <name type="synonym">Nephila maculata</name>
    <dbReference type="NCBI Taxonomy" id="299642"/>
    <lineage>
        <taxon>Eukaryota</taxon>
        <taxon>Metazoa</taxon>
        <taxon>Ecdysozoa</taxon>
        <taxon>Arthropoda</taxon>
        <taxon>Chelicerata</taxon>
        <taxon>Arachnida</taxon>
        <taxon>Araneae</taxon>
        <taxon>Araneomorphae</taxon>
        <taxon>Entelegynae</taxon>
        <taxon>Araneoidea</taxon>
        <taxon>Nephilidae</taxon>
        <taxon>Nephila</taxon>
    </lineage>
</organism>
<evidence type="ECO:0000313" key="3">
    <source>
        <dbReference type="Proteomes" id="UP000887013"/>
    </source>
</evidence>